<comment type="caution">
    <text evidence="1">The sequence shown here is derived from an EMBL/GenBank/DDBJ whole genome shotgun (WGS) entry which is preliminary data.</text>
</comment>
<accession>A0A645FC74</accession>
<reference evidence="1" key="1">
    <citation type="submission" date="2019-08" db="EMBL/GenBank/DDBJ databases">
        <authorList>
            <person name="Kucharzyk K."/>
            <person name="Murdoch R.W."/>
            <person name="Higgins S."/>
            <person name="Loffler F."/>
        </authorList>
    </citation>
    <scope>NUCLEOTIDE SEQUENCE</scope>
</reference>
<protein>
    <submittedName>
        <fullName evidence="1">Uncharacterized protein</fullName>
    </submittedName>
</protein>
<sequence length="57" mass="6298">MVNIPKPIKYPNTISYLLIGVAKSLSKVPVVRSLKKLTPEIKNTKKNINNPIKSGPI</sequence>
<gene>
    <name evidence="1" type="ORF">SDC9_159185</name>
</gene>
<organism evidence="1">
    <name type="scientific">bioreactor metagenome</name>
    <dbReference type="NCBI Taxonomy" id="1076179"/>
    <lineage>
        <taxon>unclassified sequences</taxon>
        <taxon>metagenomes</taxon>
        <taxon>ecological metagenomes</taxon>
    </lineage>
</organism>
<evidence type="ECO:0000313" key="1">
    <source>
        <dbReference type="EMBL" id="MPN11877.1"/>
    </source>
</evidence>
<dbReference type="EMBL" id="VSSQ01058149">
    <property type="protein sequence ID" value="MPN11877.1"/>
    <property type="molecule type" value="Genomic_DNA"/>
</dbReference>
<dbReference type="AlphaFoldDB" id="A0A645FC74"/>
<proteinExistence type="predicted"/>
<name>A0A645FC74_9ZZZZ</name>